<dbReference type="OrthoDB" id="5953636at2759"/>
<reference evidence="7" key="1">
    <citation type="submission" date="2016-06" db="UniProtKB">
        <authorList>
            <consortium name="WormBaseParasite"/>
        </authorList>
    </citation>
    <scope>IDENTIFICATION</scope>
</reference>
<dbReference type="EMBL" id="UZAM01006961">
    <property type="protein sequence ID" value="VDO95557.1"/>
    <property type="molecule type" value="Genomic_DNA"/>
</dbReference>
<organism evidence="7">
    <name type="scientific">Soboliphyme baturini</name>
    <dbReference type="NCBI Taxonomy" id="241478"/>
    <lineage>
        <taxon>Eukaryota</taxon>
        <taxon>Metazoa</taxon>
        <taxon>Ecdysozoa</taxon>
        <taxon>Nematoda</taxon>
        <taxon>Enoplea</taxon>
        <taxon>Dorylaimia</taxon>
        <taxon>Dioctophymatida</taxon>
        <taxon>Dioctophymatoidea</taxon>
        <taxon>Soboliphymatidae</taxon>
        <taxon>Soboliphyme</taxon>
    </lineage>
</organism>
<proteinExistence type="inferred from homology"/>
<dbReference type="GO" id="GO:0006597">
    <property type="term" value="P:spermine biosynthetic process"/>
    <property type="evidence" value="ECO:0007669"/>
    <property type="project" value="InterPro"/>
</dbReference>
<reference evidence="5 6" key="2">
    <citation type="submission" date="2018-11" db="EMBL/GenBank/DDBJ databases">
        <authorList>
            <consortium name="Pathogen Informatics"/>
        </authorList>
    </citation>
    <scope>NUCLEOTIDE SEQUENCE [LARGE SCALE GENOMIC DNA]</scope>
</reference>
<dbReference type="WBParaSite" id="SBAD_0000189701-mRNA-1">
    <property type="protein sequence ID" value="SBAD_0000189701-mRNA-1"/>
    <property type="gene ID" value="SBAD_0000189701"/>
</dbReference>
<dbReference type="Pfam" id="PF01564">
    <property type="entry name" value="Spermine_synth"/>
    <property type="match status" value="1"/>
</dbReference>
<dbReference type="Gene3D" id="2.30.140.10">
    <property type="entry name" value="Spermidine synthase, tetramerisation domain"/>
    <property type="match status" value="1"/>
</dbReference>
<gene>
    <name evidence="5" type="ORF">SBAD_LOCUS1809</name>
</gene>
<feature type="active site" description="Proton acceptor" evidence="3">
    <location>
        <position position="332"/>
    </location>
</feature>
<dbReference type="Proteomes" id="UP000270296">
    <property type="component" value="Unassembled WGS sequence"/>
</dbReference>
<dbReference type="InterPro" id="IPR035246">
    <property type="entry name" value="Spermidine_synt_N"/>
</dbReference>
<dbReference type="PROSITE" id="PS51006">
    <property type="entry name" value="PABS_2"/>
    <property type="match status" value="1"/>
</dbReference>
<protein>
    <submittedName>
        <fullName evidence="7">PABS domain-containing protein</fullName>
    </submittedName>
</protein>
<dbReference type="InterPro" id="IPR015576">
    <property type="entry name" value="Spermine_synthase_animal"/>
</dbReference>
<evidence type="ECO:0000313" key="7">
    <source>
        <dbReference type="WBParaSite" id="SBAD_0000189701-mRNA-1"/>
    </source>
</evidence>
<comment type="similarity">
    <text evidence="1">Belongs to the spermidine/spermine synthase family.</text>
</comment>
<evidence type="ECO:0000259" key="4">
    <source>
        <dbReference type="PROSITE" id="PS51006"/>
    </source>
</evidence>
<keyword evidence="6" id="KW-1185">Reference proteome</keyword>
<keyword evidence="3" id="KW-0620">Polyamine biosynthesis</keyword>
<feature type="domain" description="PABS" evidence="4">
    <location>
        <begin position="141"/>
        <end position="377"/>
    </location>
</feature>
<evidence type="ECO:0000256" key="1">
    <source>
        <dbReference type="ARBA" id="ARBA00007867"/>
    </source>
</evidence>
<evidence type="ECO:0000256" key="2">
    <source>
        <dbReference type="ARBA" id="ARBA00022679"/>
    </source>
</evidence>
<dbReference type="InterPro" id="IPR037163">
    <property type="entry name" value="Spermidine_synt_N_sf"/>
</dbReference>
<keyword evidence="2 3" id="KW-0808">Transferase</keyword>
<dbReference type="AlphaFoldDB" id="A0A183IDW5"/>
<name>A0A183IDW5_9BILA</name>
<evidence type="ECO:0000313" key="6">
    <source>
        <dbReference type="Proteomes" id="UP000270296"/>
    </source>
</evidence>
<dbReference type="Pfam" id="PF17284">
    <property type="entry name" value="Spermine_synt_N"/>
    <property type="match status" value="1"/>
</dbReference>
<evidence type="ECO:0000313" key="5">
    <source>
        <dbReference type="EMBL" id="VDO95557.1"/>
    </source>
</evidence>
<sequence>MANAEIEDVFLDFTFPVDPAPGNYFARFVKPIEAILAAVTSASWTVLCQETQTTLDFGSALFTAAKCTCLASFYFDAGLATFSIQQKKSTSLFDSQTSRKLVELLEARMKFVLIRRLVSFCLLVISRSLKSCFREIRMPRISRVPQLFLTSDQRLCVYNFDKVVYEGNSQYQNIKVLHSLEFGNVLLLDDLVNLAETDLVYTHQIMWKDVISYANKDVLILGGGDGGILNQVLKEMPHYVRMVDIDSVVIEVCRKFLRGACGSCLDLPKGDNYEVGMLCSLRWTHILKIADTNPFELPASQHSQVDEEIWNCFAELSDLIKAQTKFDVVFSDLTDTPLTDADEEKQKNFLLLINKALEMGFQVLKPGGFFLTHVSLL</sequence>
<dbReference type="PANTHER" id="PTHR46315:SF1">
    <property type="entry name" value="SPERMINE SYNTHASE"/>
    <property type="match status" value="1"/>
</dbReference>
<dbReference type="InterPro" id="IPR030374">
    <property type="entry name" value="PABS"/>
</dbReference>
<evidence type="ECO:0000256" key="3">
    <source>
        <dbReference type="PROSITE-ProRule" id="PRU00354"/>
    </source>
</evidence>
<dbReference type="GO" id="GO:0016768">
    <property type="term" value="F:spermine synthase activity"/>
    <property type="evidence" value="ECO:0007669"/>
    <property type="project" value="InterPro"/>
</dbReference>
<accession>A0A183IDW5</accession>
<dbReference type="Gene3D" id="3.40.50.150">
    <property type="entry name" value="Vaccinia Virus protein VP39"/>
    <property type="match status" value="1"/>
</dbReference>
<dbReference type="SUPFAM" id="SSF53335">
    <property type="entry name" value="S-adenosyl-L-methionine-dependent methyltransferases"/>
    <property type="match status" value="1"/>
</dbReference>
<dbReference type="PANTHER" id="PTHR46315">
    <property type="entry name" value="SPERMINE SYNTHASE"/>
    <property type="match status" value="1"/>
</dbReference>
<dbReference type="InterPro" id="IPR029063">
    <property type="entry name" value="SAM-dependent_MTases_sf"/>
</dbReference>